<organism evidence="1 2">
    <name type="scientific">Plasmodiophora brassicae</name>
    <name type="common">Clubroot disease agent</name>
    <dbReference type="NCBI Taxonomy" id="37360"/>
    <lineage>
        <taxon>Eukaryota</taxon>
        <taxon>Sar</taxon>
        <taxon>Rhizaria</taxon>
        <taxon>Endomyxa</taxon>
        <taxon>Phytomyxea</taxon>
        <taxon>Plasmodiophorida</taxon>
        <taxon>Plasmodiophoridae</taxon>
        <taxon>Plasmodiophora</taxon>
    </lineage>
</organism>
<dbReference type="AlphaFoldDB" id="A0A0G4ILQ5"/>
<proteinExistence type="predicted"/>
<keyword evidence="2" id="KW-1185">Reference proteome</keyword>
<dbReference type="Proteomes" id="UP000039324">
    <property type="component" value="Unassembled WGS sequence"/>
</dbReference>
<protein>
    <submittedName>
        <fullName evidence="1">Uncharacterized protein</fullName>
    </submittedName>
</protein>
<sequence length="157" mass="17516">MEWMYYVRCVRRTLQWRRSRRRCNGCQRRQARSRGVRDGVHVLQACAAGRSGYVVRHAPSSSTRPGTCVDDAGQEQVRMIRGAESGLREVVCSHLGGRALVDHDQTGLDGLPGVVKLHLDVLRAIIHPTIARPGLRALIVLVYDRRTGACEADFGQE</sequence>
<evidence type="ECO:0000313" key="2">
    <source>
        <dbReference type="Proteomes" id="UP000039324"/>
    </source>
</evidence>
<accession>A0A0G4ILQ5</accession>
<reference evidence="1 2" key="1">
    <citation type="submission" date="2015-02" db="EMBL/GenBank/DDBJ databases">
        <authorList>
            <person name="Chooi Y.-H."/>
        </authorList>
    </citation>
    <scope>NUCLEOTIDE SEQUENCE [LARGE SCALE GENOMIC DNA]</scope>
    <source>
        <strain evidence="1">E3</strain>
    </source>
</reference>
<dbReference type="EMBL" id="CDSF01000048">
    <property type="protein sequence ID" value="CEO96186.1"/>
    <property type="molecule type" value="Genomic_DNA"/>
</dbReference>
<evidence type="ECO:0000313" key="1">
    <source>
        <dbReference type="EMBL" id="CEO96186.1"/>
    </source>
</evidence>
<gene>
    <name evidence="1" type="ORF">PBRA_009715</name>
</gene>
<name>A0A0G4ILQ5_PLABS</name>